<gene>
    <name evidence="1" type="ORF">FBZ90_109180</name>
</gene>
<sequence length="38" mass="4368">MRVRNSKRWGLGRAAWVLLTAAAFLALLFWARTGPWHS</sequence>
<proteinExistence type="predicted"/>
<dbReference type="AlphaFoldDB" id="A0A560H2N5"/>
<evidence type="ECO:0000313" key="2">
    <source>
        <dbReference type="Proteomes" id="UP000315751"/>
    </source>
</evidence>
<name>A0A560H2N5_9PROT</name>
<evidence type="ECO:0000313" key="1">
    <source>
        <dbReference type="EMBL" id="TWB40577.1"/>
    </source>
</evidence>
<comment type="caution">
    <text evidence="1">The sequence shown here is derived from an EMBL/GenBank/DDBJ whole genome shotgun (WGS) entry which is preliminary data.</text>
</comment>
<protein>
    <submittedName>
        <fullName evidence="1">Uncharacterized protein</fullName>
    </submittedName>
</protein>
<keyword evidence="2" id="KW-1185">Reference proteome</keyword>
<dbReference type="EMBL" id="VITR01000009">
    <property type="protein sequence ID" value="TWB40577.1"/>
    <property type="molecule type" value="Genomic_DNA"/>
</dbReference>
<organism evidence="1 2">
    <name type="scientific">Nitrospirillum amazonense</name>
    <dbReference type="NCBI Taxonomy" id="28077"/>
    <lineage>
        <taxon>Bacteria</taxon>
        <taxon>Pseudomonadati</taxon>
        <taxon>Pseudomonadota</taxon>
        <taxon>Alphaproteobacteria</taxon>
        <taxon>Rhodospirillales</taxon>
        <taxon>Azospirillaceae</taxon>
        <taxon>Nitrospirillum</taxon>
    </lineage>
</organism>
<reference evidence="1 2" key="1">
    <citation type="submission" date="2019-06" db="EMBL/GenBank/DDBJ databases">
        <title>Genomic Encyclopedia of Type Strains, Phase IV (KMG-V): Genome sequencing to study the core and pangenomes of soil and plant-associated prokaryotes.</title>
        <authorList>
            <person name="Whitman W."/>
        </authorList>
    </citation>
    <scope>NUCLEOTIDE SEQUENCE [LARGE SCALE GENOMIC DNA]</scope>
    <source>
        <strain evidence="1 2">BR 11622</strain>
    </source>
</reference>
<accession>A0A560H2N5</accession>
<dbReference type="Proteomes" id="UP000315751">
    <property type="component" value="Unassembled WGS sequence"/>
</dbReference>